<reference evidence="3" key="1">
    <citation type="submission" date="2020-01" db="EMBL/GenBank/DDBJ databases">
        <title>Identification and distribution of gene clusters putatively required for synthesis of sphingolipid metabolism inhibitors in phylogenetically diverse species of the filamentous fungus Fusarium.</title>
        <authorList>
            <person name="Kim H.-S."/>
            <person name="Busman M."/>
            <person name="Brown D.W."/>
            <person name="Divon H."/>
            <person name="Uhlig S."/>
            <person name="Proctor R.H."/>
        </authorList>
    </citation>
    <scope>NUCLEOTIDE SEQUENCE</scope>
    <source>
        <strain evidence="3">NRRL 53441</strain>
    </source>
</reference>
<name>A0A8H4JQ23_9HYPO</name>
<sequence>MDMNSWVQLSVYLLVVPDIRYVEAKPIATGESRLSEDTGSLVYHILESSKLYKKDKDISPDDYFKEHARSGTEKGAIVGGTVAAGITLFIYSLIIYRQCIIRRRQRNGEVDTRVSMCRKAPGPGTTPDKSTHDSWRDTFYHQLSILDSESACSQRSFGNTPAATQIEFSLARPVPLPTMPAKAAQMLGIENTGSTTPLARTPLPSPRLPITSLSQNFMSRPLPIQNSSLPSPLQEHPPVPQPLSQYPPPQGPLPPIPISELSTVGKTRSSSRPQESTLSSCTMSTLGMELLHDVMQPLPPTKFSPPSGKASFPRSLPPVPRTKEPPPVAMDNVKDQKRTPSRRYFVPLFKNNGQLPTPTSPNEGLPSEVGIREEAEIIAKAKSETVLRDSSRAGLFSLGENKI</sequence>
<accession>A0A8H4JQ23</accession>
<dbReference type="EMBL" id="JAADJG010000877">
    <property type="protein sequence ID" value="KAF4434994.1"/>
    <property type="molecule type" value="Genomic_DNA"/>
</dbReference>
<feature type="region of interest" description="Disordered" evidence="1">
    <location>
        <begin position="220"/>
        <end position="280"/>
    </location>
</feature>
<proteinExistence type="predicted"/>
<dbReference type="OrthoDB" id="5102381at2759"/>
<organism evidence="3 4">
    <name type="scientific">Fusarium austroafricanum</name>
    <dbReference type="NCBI Taxonomy" id="2364996"/>
    <lineage>
        <taxon>Eukaryota</taxon>
        <taxon>Fungi</taxon>
        <taxon>Dikarya</taxon>
        <taxon>Ascomycota</taxon>
        <taxon>Pezizomycotina</taxon>
        <taxon>Sordariomycetes</taxon>
        <taxon>Hypocreomycetidae</taxon>
        <taxon>Hypocreales</taxon>
        <taxon>Nectriaceae</taxon>
        <taxon>Fusarium</taxon>
        <taxon>Fusarium concolor species complex</taxon>
    </lineage>
</organism>
<feature type="compositionally biased region" description="Pro residues" evidence="1">
    <location>
        <begin position="315"/>
        <end position="328"/>
    </location>
</feature>
<keyword evidence="2" id="KW-0812">Transmembrane</keyword>
<evidence type="ECO:0000313" key="4">
    <source>
        <dbReference type="Proteomes" id="UP000605986"/>
    </source>
</evidence>
<feature type="transmembrane region" description="Helical" evidence="2">
    <location>
        <begin position="76"/>
        <end position="96"/>
    </location>
</feature>
<comment type="caution">
    <text evidence="3">The sequence shown here is derived from an EMBL/GenBank/DDBJ whole genome shotgun (WGS) entry which is preliminary data.</text>
</comment>
<keyword evidence="2" id="KW-0472">Membrane</keyword>
<dbReference type="Proteomes" id="UP000605986">
    <property type="component" value="Unassembled WGS sequence"/>
</dbReference>
<protein>
    <submittedName>
        <fullName evidence="3">Uncharacterized protein</fullName>
    </submittedName>
</protein>
<keyword evidence="2" id="KW-1133">Transmembrane helix</keyword>
<gene>
    <name evidence="3" type="ORF">F53441_13621</name>
</gene>
<feature type="compositionally biased region" description="Pro residues" evidence="1">
    <location>
        <begin position="235"/>
        <end position="257"/>
    </location>
</feature>
<evidence type="ECO:0000256" key="1">
    <source>
        <dbReference type="SAM" id="MobiDB-lite"/>
    </source>
</evidence>
<feature type="compositionally biased region" description="Polar residues" evidence="1">
    <location>
        <begin position="260"/>
        <end position="280"/>
    </location>
</feature>
<feature type="compositionally biased region" description="Polar residues" evidence="1">
    <location>
        <begin position="220"/>
        <end position="231"/>
    </location>
</feature>
<feature type="region of interest" description="Disordered" evidence="1">
    <location>
        <begin position="303"/>
        <end position="335"/>
    </location>
</feature>
<evidence type="ECO:0000256" key="2">
    <source>
        <dbReference type="SAM" id="Phobius"/>
    </source>
</evidence>
<keyword evidence="4" id="KW-1185">Reference proteome</keyword>
<dbReference type="AlphaFoldDB" id="A0A8H4JQ23"/>
<evidence type="ECO:0000313" key="3">
    <source>
        <dbReference type="EMBL" id="KAF4434994.1"/>
    </source>
</evidence>